<reference evidence="1" key="1">
    <citation type="submission" date="2019-11" db="EMBL/GenBank/DDBJ databases">
        <authorList>
            <person name="Feng L."/>
        </authorList>
    </citation>
    <scope>NUCLEOTIDE SEQUENCE</scope>
    <source>
        <strain evidence="1">FplautiiLFYP42</strain>
    </source>
</reference>
<name>A0A6N3HFG9_FLAPL</name>
<evidence type="ECO:0000313" key="1">
    <source>
        <dbReference type="EMBL" id="VYU75272.1"/>
    </source>
</evidence>
<dbReference type="AlphaFoldDB" id="A0A6N3HFG9"/>
<protein>
    <submittedName>
        <fullName evidence="1">Uncharacterized protein</fullName>
    </submittedName>
</protein>
<gene>
    <name evidence="1" type="ORF">FPLFYP42_03827</name>
</gene>
<proteinExistence type="predicted"/>
<accession>A0A6N3HFG9</accession>
<sequence length="266" mass="28400">MTLLIWLGKSLRPVPTTAAPPRFASSGMISGVGLAMANTMPSFMVDTISAVTRLGRDTPTKASAPRRASARAPCSCSRLEMWEISSCPALSPSSPSQMMPLMSHMTILPKPMEMSSLPMAMPAAPAPLMTIFICPICLPVTRMALSRAAATTMAVPCWSSWNTGMSHTSFRRRSTSKQRGAAMSSRLMPPKLLEIRAMVSTSLSTSLVSTQMGKASTPPNSLKRAHLPSITGIPAAGPMSPRPSTAEPSVITATRLLRRVRVKDFS</sequence>
<dbReference type="EMBL" id="CACRUB010000071">
    <property type="protein sequence ID" value="VYU75272.1"/>
    <property type="molecule type" value="Genomic_DNA"/>
</dbReference>
<organism evidence="1">
    <name type="scientific">Flavonifractor plautii</name>
    <name type="common">Fusobacterium plautii</name>
    <dbReference type="NCBI Taxonomy" id="292800"/>
    <lineage>
        <taxon>Bacteria</taxon>
        <taxon>Bacillati</taxon>
        <taxon>Bacillota</taxon>
        <taxon>Clostridia</taxon>
        <taxon>Eubacteriales</taxon>
        <taxon>Oscillospiraceae</taxon>
        <taxon>Flavonifractor</taxon>
    </lineage>
</organism>